<sequence length="349" mass="36644">MPHALLVHGGRFHGGPDAQGVPLHDFSTNANASGPCPEALAAIEQADATRYPDPAYTALREALGTFHAVMPERIVLAASASECIHRFTALAALQGAPAVSVPSHSYGDYAQAARVRGMAVLHEAAAGVGLQWACEPASPLGGLDLQRAGWLWAAEAPPAGEGQALRVLDCAYAPLRLDGTPLPGETPGVWQLWTPNKALGQTGVRAAYAVAPNADAAERLAALAPSWPVGAHGVALLSAWVQPSVQRWLADCLPRLCSWKTRQQALCTALGWAVLPGSTANFFCARPPQAHLPERLAALRKAGIKLRECSSFGLPGVLRLGVLPPPAQDALQVAWLAACRTHPSTENMQ</sequence>
<evidence type="ECO:0000256" key="9">
    <source>
        <dbReference type="ARBA" id="ARBA00047481"/>
    </source>
</evidence>
<dbReference type="EMBL" id="CP027669">
    <property type="protein sequence ID" value="AVO42950.1"/>
    <property type="molecule type" value="Genomic_DNA"/>
</dbReference>
<evidence type="ECO:0000313" key="11">
    <source>
        <dbReference type="EMBL" id="AVO42950.1"/>
    </source>
</evidence>
<dbReference type="InterPro" id="IPR015424">
    <property type="entry name" value="PyrdxlP-dep_Trfase"/>
</dbReference>
<keyword evidence="5" id="KW-0028">Amino-acid biosynthesis</keyword>
<evidence type="ECO:0000256" key="2">
    <source>
        <dbReference type="ARBA" id="ARBA00007970"/>
    </source>
</evidence>
<dbReference type="Proteomes" id="UP000239326">
    <property type="component" value="Chromosome"/>
</dbReference>
<dbReference type="InterPro" id="IPR015422">
    <property type="entry name" value="PyrdxlP-dep_Trfase_small"/>
</dbReference>
<dbReference type="Pfam" id="PF00155">
    <property type="entry name" value="Aminotran_1_2"/>
    <property type="match status" value="2"/>
</dbReference>
<dbReference type="GO" id="GO:0000105">
    <property type="term" value="P:L-histidine biosynthetic process"/>
    <property type="evidence" value="ECO:0007669"/>
    <property type="project" value="UniProtKB-KW"/>
</dbReference>
<dbReference type="PANTHER" id="PTHR43643">
    <property type="entry name" value="HISTIDINOL-PHOSPHATE AMINOTRANSFERASE 2"/>
    <property type="match status" value="1"/>
</dbReference>
<name>A0A2S0N478_9BURK</name>
<evidence type="ECO:0000313" key="12">
    <source>
        <dbReference type="Proteomes" id="UP000239326"/>
    </source>
</evidence>
<dbReference type="KEGG" id="simp:C6571_18065"/>
<evidence type="ECO:0000256" key="3">
    <source>
        <dbReference type="ARBA" id="ARBA00012748"/>
    </source>
</evidence>
<keyword evidence="8" id="KW-0368">Histidine biosynthesis</keyword>
<accession>A0A2S0N478</accession>
<evidence type="ECO:0000256" key="6">
    <source>
        <dbReference type="ARBA" id="ARBA00022679"/>
    </source>
</evidence>
<feature type="domain" description="Aminotransferase class I/classII large" evidence="10">
    <location>
        <begin position="25"/>
        <end position="120"/>
    </location>
</feature>
<gene>
    <name evidence="11" type="ORF">C6571_18065</name>
</gene>
<evidence type="ECO:0000256" key="1">
    <source>
        <dbReference type="ARBA" id="ARBA00005011"/>
    </source>
</evidence>
<evidence type="ECO:0000256" key="8">
    <source>
        <dbReference type="ARBA" id="ARBA00023102"/>
    </source>
</evidence>
<feature type="domain" description="Aminotransferase class I/classII large" evidence="10">
    <location>
        <begin position="197"/>
        <end position="322"/>
    </location>
</feature>
<protein>
    <recommendedName>
        <fullName evidence="3">histidinol-phosphate transaminase</fullName>
        <ecNumber evidence="3">2.6.1.9</ecNumber>
    </recommendedName>
</protein>
<keyword evidence="4 11" id="KW-0032">Aminotransferase</keyword>
<keyword evidence="7" id="KW-0663">Pyridoxal phosphate</keyword>
<dbReference type="GO" id="GO:0030170">
    <property type="term" value="F:pyridoxal phosphate binding"/>
    <property type="evidence" value="ECO:0007669"/>
    <property type="project" value="InterPro"/>
</dbReference>
<dbReference type="SUPFAM" id="SSF53383">
    <property type="entry name" value="PLP-dependent transferases"/>
    <property type="match status" value="1"/>
</dbReference>
<dbReference type="Gene3D" id="3.90.1150.10">
    <property type="entry name" value="Aspartate Aminotransferase, domain 1"/>
    <property type="match status" value="1"/>
</dbReference>
<evidence type="ECO:0000256" key="7">
    <source>
        <dbReference type="ARBA" id="ARBA00022898"/>
    </source>
</evidence>
<evidence type="ECO:0000256" key="4">
    <source>
        <dbReference type="ARBA" id="ARBA00022576"/>
    </source>
</evidence>
<proteinExistence type="inferred from homology"/>
<comment type="catalytic activity">
    <reaction evidence="9">
        <text>L-histidinol phosphate + 2-oxoglutarate = 3-(imidazol-4-yl)-2-oxopropyl phosphate + L-glutamate</text>
        <dbReference type="Rhea" id="RHEA:23744"/>
        <dbReference type="ChEBI" id="CHEBI:16810"/>
        <dbReference type="ChEBI" id="CHEBI:29985"/>
        <dbReference type="ChEBI" id="CHEBI:57766"/>
        <dbReference type="ChEBI" id="CHEBI:57980"/>
        <dbReference type="EC" id="2.6.1.9"/>
    </reaction>
</comment>
<evidence type="ECO:0000256" key="5">
    <source>
        <dbReference type="ARBA" id="ARBA00022605"/>
    </source>
</evidence>
<dbReference type="InterPro" id="IPR004839">
    <property type="entry name" value="Aminotransferase_I/II_large"/>
</dbReference>
<organism evidence="11 12">
    <name type="scientific">Simplicispira suum</name>
    <dbReference type="NCBI Taxonomy" id="2109915"/>
    <lineage>
        <taxon>Bacteria</taxon>
        <taxon>Pseudomonadati</taxon>
        <taxon>Pseudomonadota</taxon>
        <taxon>Betaproteobacteria</taxon>
        <taxon>Burkholderiales</taxon>
        <taxon>Comamonadaceae</taxon>
        <taxon>Simplicispira</taxon>
    </lineage>
</organism>
<comment type="pathway">
    <text evidence="1">Amino-acid biosynthesis; L-histidine biosynthesis; L-histidine from 5-phospho-alpha-D-ribose 1-diphosphate: step 7/9.</text>
</comment>
<dbReference type="InterPro" id="IPR015421">
    <property type="entry name" value="PyrdxlP-dep_Trfase_major"/>
</dbReference>
<dbReference type="InterPro" id="IPR050106">
    <property type="entry name" value="HistidinolP_aminotransfase"/>
</dbReference>
<dbReference type="RefSeq" id="WP_106447925.1">
    <property type="nucleotide sequence ID" value="NZ_CP027669.1"/>
</dbReference>
<evidence type="ECO:0000259" key="10">
    <source>
        <dbReference type="Pfam" id="PF00155"/>
    </source>
</evidence>
<dbReference type="OrthoDB" id="9813612at2"/>
<dbReference type="Gene3D" id="3.40.640.10">
    <property type="entry name" value="Type I PLP-dependent aspartate aminotransferase-like (Major domain)"/>
    <property type="match status" value="1"/>
</dbReference>
<dbReference type="AlphaFoldDB" id="A0A2S0N478"/>
<dbReference type="EC" id="2.6.1.9" evidence="3"/>
<dbReference type="GO" id="GO:0004400">
    <property type="term" value="F:histidinol-phosphate transaminase activity"/>
    <property type="evidence" value="ECO:0007669"/>
    <property type="project" value="UniProtKB-EC"/>
</dbReference>
<comment type="similarity">
    <text evidence="2">Belongs to the class-II pyridoxal-phosphate-dependent aminotransferase family. Histidinol-phosphate aminotransferase subfamily.</text>
</comment>
<keyword evidence="12" id="KW-1185">Reference proteome</keyword>
<keyword evidence="6 11" id="KW-0808">Transferase</keyword>
<reference evidence="11 12" key="1">
    <citation type="submission" date="2018-03" db="EMBL/GenBank/DDBJ databases">
        <title>Genome sequencing of Simplicispira sp.</title>
        <authorList>
            <person name="Kim S.-J."/>
            <person name="Heo J."/>
            <person name="Kwon S.-W."/>
        </authorList>
    </citation>
    <scope>NUCLEOTIDE SEQUENCE [LARGE SCALE GENOMIC DNA]</scope>
    <source>
        <strain evidence="11 12">SC1-8</strain>
    </source>
</reference>
<dbReference type="PANTHER" id="PTHR43643:SF6">
    <property type="entry name" value="HISTIDINOL-PHOSPHATE AMINOTRANSFERASE"/>
    <property type="match status" value="1"/>
</dbReference>